<comment type="caution">
    <text evidence="9">The sequence shown here is derived from an EMBL/GenBank/DDBJ whole genome shotgun (WGS) entry which is preliminary data.</text>
</comment>
<dbReference type="InterPro" id="IPR016166">
    <property type="entry name" value="FAD-bd_PCMH"/>
</dbReference>
<gene>
    <name evidence="9" type="ORF">GIB67_042964</name>
</gene>
<reference evidence="9 10" key="1">
    <citation type="journal article" date="2020" name="IScience">
        <title>Genome Sequencing of the Endangered Kingdonia uniflora (Circaeasteraceae, Ranunculales) Reveals Potential Mechanisms of Evolutionary Specialization.</title>
        <authorList>
            <person name="Sun Y."/>
            <person name="Deng T."/>
            <person name="Zhang A."/>
            <person name="Moore M.J."/>
            <person name="Landis J.B."/>
            <person name="Lin N."/>
            <person name="Zhang H."/>
            <person name="Zhang X."/>
            <person name="Huang J."/>
            <person name="Zhang X."/>
            <person name="Sun H."/>
            <person name="Wang H."/>
        </authorList>
    </citation>
    <scope>NUCLEOTIDE SEQUENCE [LARGE SCALE GENOMIC DNA]</scope>
    <source>
        <strain evidence="9">TB1705</strain>
        <tissue evidence="9">Leaf</tissue>
    </source>
</reference>
<dbReference type="InterPro" id="IPR006094">
    <property type="entry name" value="Oxid_FAD_bind_N"/>
</dbReference>
<name>A0A7J7L691_9MAGN</name>
<comment type="similarity">
    <text evidence="2">Belongs to the oxygen-dependent FAD-linked oxidoreductase family.</text>
</comment>
<dbReference type="AlphaFoldDB" id="A0A7J7L691"/>
<evidence type="ECO:0000313" key="9">
    <source>
        <dbReference type="EMBL" id="KAF6138059.1"/>
    </source>
</evidence>
<dbReference type="Gene3D" id="3.30.43.10">
    <property type="entry name" value="Uridine Diphospho-n-acetylenolpyruvylglucosamine Reductase, domain 2"/>
    <property type="match status" value="1"/>
</dbReference>
<dbReference type="InterPro" id="IPR012951">
    <property type="entry name" value="BBE"/>
</dbReference>
<evidence type="ECO:0000256" key="2">
    <source>
        <dbReference type="ARBA" id="ARBA00005466"/>
    </source>
</evidence>
<dbReference type="Proteomes" id="UP000541444">
    <property type="component" value="Unassembled WGS sequence"/>
</dbReference>
<dbReference type="FunFam" id="3.30.43.10:FF:000004">
    <property type="entry name" value="Berberine bridge enzyme-like 15"/>
    <property type="match status" value="1"/>
</dbReference>
<dbReference type="GO" id="GO:0071949">
    <property type="term" value="F:FAD binding"/>
    <property type="evidence" value="ECO:0007669"/>
    <property type="project" value="InterPro"/>
</dbReference>
<dbReference type="GO" id="GO:0016491">
    <property type="term" value="F:oxidoreductase activity"/>
    <property type="evidence" value="ECO:0007669"/>
    <property type="project" value="InterPro"/>
</dbReference>
<dbReference type="Pfam" id="PF08031">
    <property type="entry name" value="BBE"/>
    <property type="match status" value="1"/>
</dbReference>
<keyword evidence="6" id="KW-1015">Disulfide bond</keyword>
<dbReference type="InterPro" id="IPR036318">
    <property type="entry name" value="FAD-bd_PCMH-like_sf"/>
</dbReference>
<dbReference type="PROSITE" id="PS51387">
    <property type="entry name" value="FAD_PCMH"/>
    <property type="match status" value="1"/>
</dbReference>
<comment type="cofactor">
    <cofactor evidence="1">
        <name>FAD</name>
        <dbReference type="ChEBI" id="CHEBI:57692"/>
    </cofactor>
</comment>
<accession>A0A7J7L691</accession>
<organism evidence="9 10">
    <name type="scientific">Kingdonia uniflora</name>
    <dbReference type="NCBI Taxonomy" id="39325"/>
    <lineage>
        <taxon>Eukaryota</taxon>
        <taxon>Viridiplantae</taxon>
        <taxon>Streptophyta</taxon>
        <taxon>Embryophyta</taxon>
        <taxon>Tracheophyta</taxon>
        <taxon>Spermatophyta</taxon>
        <taxon>Magnoliopsida</taxon>
        <taxon>Ranunculales</taxon>
        <taxon>Circaeasteraceae</taxon>
        <taxon>Kingdonia</taxon>
    </lineage>
</organism>
<keyword evidence="3" id="KW-0285">Flavoprotein</keyword>
<protein>
    <recommendedName>
        <fullName evidence="8">FAD-binding PCMH-type domain-containing protein</fullName>
    </recommendedName>
</protein>
<evidence type="ECO:0000259" key="8">
    <source>
        <dbReference type="PROSITE" id="PS51387"/>
    </source>
</evidence>
<evidence type="ECO:0000256" key="7">
    <source>
        <dbReference type="ARBA" id="ARBA00023180"/>
    </source>
</evidence>
<dbReference type="InterPro" id="IPR016167">
    <property type="entry name" value="FAD-bd_PCMH_sub1"/>
</dbReference>
<evidence type="ECO:0000313" key="10">
    <source>
        <dbReference type="Proteomes" id="UP000541444"/>
    </source>
</evidence>
<dbReference type="PANTHER" id="PTHR32448">
    <property type="entry name" value="OS08G0158400 PROTEIN"/>
    <property type="match status" value="1"/>
</dbReference>
<evidence type="ECO:0000256" key="6">
    <source>
        <dbReference type="ARBA" id="ARBA00023157"/>
    </source>
</evidence>
<evidence type="ECO:0000256" key="4">
    <source>
        <dbReference type="ARBA" id="ARBA00022729"/>
    </source>
</evidence>
<dbReference type="InterPro" id="IPR016169">
    <property type="entry name" value="FAD-bd_PCMH_sub2"/>
</dbReference>
<dbReference type="Pfam" id="PF01565">
    <property type="entry name" value="FAD_binding_4"/>
    <property type="match status" value="1"/>
</dbReference>
<evidence type="ECO:0000256" key="1">
    <source>
        <dbReference type="ARBA" id="ARBA00001974"/>
    </source>
</evidence>
<keyword evidence="10" id="KW-1185">Reference proteome</keyword>
<keyword evidence="7" id="KW-0325">Glycoprotein</keyword>
<dbReference type="EMBL" id="JACGCM010002617">
    <property type="protein sequence ID" value="KAF6138059.1"/>
    <property type="molecule type" value="Genomic_DNA"/>
</dbReference>
<proteinExistence type="inferred from homology"/>
<dbReference type="SUPFAM" id="SSF56176">
    <property type="entry name" value="FAD-binding/transporter-associated domain-like"/>
    <property type="match status" value="1"/>
</dbReference>
<keyword evidence="5" id="KW-0274">FAD</keyword>
<dbReference type="Gene3D" id="3.40.462.20">
    <property type="match status" value="1"/>
</dbReference>
<dbReference type="Gene3D" id="3.30.465.10">
    <property type="match status" value="1"/>
</dbReference>
<sequence>MKNSSYSSILKSSIQNLRFLTSTTTPKPQYIITPLHESHIQAAVICSKIHGLQIRVRSGGHDYEGLSYTSDTPFVIIDMFNLRQVSIDVKDETGWVQGGATVGEVYYHIAEKSSMLGFPAGICPTMGVGGHFSGGGIGSLMRKYGISADNIEDAYLIDVNGTLLNRESMGKDLFWAIRGGGGASFGVIFSWKIKLVHVPSTVTIFTVSKTLEQGATDVLSNWQLVADKLDPRLFIRAVIQVQTVDGTTANNKTIQVLFQSLFLGTNSELLPLMKMSFPQLGVVAKDCTETSWIKSAMYLNNFPVDSPTTALLNRSLQSKNFFKGKSDFVRKPIKDFQLEKIWKLLLQEDQTPVLIWEPLGGRMSEISESATPFPHRFGNLYNIQYYMWWQEEGLSAAVKHVGSVQRFYKYMRPYVSSSPRGAYVNYKDLDLGQNEGLSTSYSKARVWGEMYFKNNFARLAMVKGKVDPGNFFSNKQSIPPLLV</sequence>
<feature type="domain" description="FAD-binding PCMH-type" evidence="8">
    <location>
        <begin position="24"/>
        <end position="198"/>
    </location>
</feature>
<evidence type="ECO:0000256" key="5">
    <source>
        <dbReference type="ARBA" id="ARBA00022827"/>
    </source>
</evidence>
<dbReference type="OrthoDB" id="407275at2759"/>
<evidence type="ECO:0000256" key="3">
    <source>
        <dbReference type="ARBA" id="ARBA00022630"/>
    </source>
</evidence>
<keyword evidence="4" id="KW-0732">Signal</keyword>